<gene>
    <name evidence="3" type="ORF">C1645_743524</name>
</gene>
<name>A0A397SBD5_9GLOM</name>
<evidence type="ECO:0000259" key="2">
    <source>
        <dbReference type="Pfam" id="PF26638"/>
    </source>
</evidence>
<evidence type="ECO:0000256" key="1">
    <source>
        <dbReference type="SAM" id="MobiDB-lite"/>
    </source>
</evidence>
<keyword evidence="4" id="KW-1185">Reference proteome</keyword>
<dbReference type="InterPro" id="IPR058524">
    <property type="entry name" value="DUF8211"/>
</dbReference>
<protein>
    <recommendedName>
        <fullName evidence="2">DUF8211 domain-containing protein</fullName>
    </recommendedName>
</protein>
<dbReference type="EMBL" id="QKYT01000628">
    <property type="protein sequence ID" value="RIA82802.1"/>
    <property type="molecule type" value="Genomic_DNA"/>
</dbReference>
<feature type="compositionally biased region" description="Low complexity" evidence="1">
    <location>
        <begin position="216"/>
        <end position="232"/>
    </location>
</feature>
<feature type="region of interest" description="Disordered" evidence="1">
    <location>
        <begin position="207"/>
        <end position="260"/>
    </location>
</feature>
<evidence type="ECO:0000313" key="4">
    <source>
        <dbReference type="Proteomes" id="UP000265703"/>
    </source>
</evidence>
<feature type="domain" description="DUF8211" evidence="2">
    <location>
        <begin position="53"/>
        <end position="187"/>
    </location>
</feature>
<sequence>MDQHPCPLPSLIIMSNNRTGCTLHQKHFHVTDSSRNNLPLSARDATAKHAAAATHTFNEWSSLTPKFIHSNRRGISYTSRIKTPNDNGHKPHYNSRIYAKEIKNYKIITATGLSHYTARTLKKQEKRRTHLKNLLFSLKPLPRIEKPSATYKNYMLHLSHTLFQNNHRIFKPIDHITWKKFRNKPIKTFPLPLHCLRHTHRMDIFNSQQPQNGTASSSRTSTDPSPSSETVPKLSNKEKKARWIRNHLARGGKLGTQTGSFTHLAYSSPNGYAAYRNSNSRS</sequence>
<proteinExistence type="predicted"/>
<comment type="caution">
    <text evidence="3">The sequence shown here is derived from an EMBL/GenBank/DDBJ whole genome shotgun (WGS) entry which is preliminary data.</text>
</comment>
<reference evidence="3 4" key="1">
    <citation type="submission" date="2018-06" db="EMBL/GenBank/DDBJ databases">
        <title>Comparative genomics reveals the genomic features of Rhizophagus irregularis, R. cerebriforme, R. diaphanum and Gigaspora rosea, and their symbiotic lifestyle signature.</title>
        <authorList>
            <person name="Morin E."/>
            <person name="San Clemente H."/>
            <person name="Chen E.C.H."/>
            <person name="De La Providencia I."/>
            <person name="Hainaut M."/>
            <person name="Kuo A."/>
            <person name="Kohler A."/>
            <person name="Murat C."/>
            <person name="Tang N."/>
            <person name="Roy S."/>
            <person name="Loubradou J."/>
            <person name="Henrissat B."/>
            <person name="Grigoriev I.V."/>
            <person name="Corradi N."/>
            <person name="Roux C."/>
            <person name="Martin F.M."/>
        </authorList>
    </citation>
    <scope>NUCLEOTIDE SEQUENCE [LARGE SCALE GENOMIC DNA]</scope>
    <source>
        <strain evidence="3 4">DAOM 227022</strain>
    </source>
</reference>
<dbReference type="AlphaFoldDB" id="A0A397SBD5"/>
<dbReference type="Pfam" id="PF26638">
    <property type="entry name" value="DUF8211"/>
    <property type="match status" value="1"/>
</dbReference>
<organism evidence="3 4">
    <name type="scientific">Glomus cerebriforme</name>
    <dbReference type="NCBI Taxonomy" id="658196"/>
    <lineage>
        <taxon>Eukaryota</taxon>
        <taxon>Fungi</taxon>
        <taxon>Fungi incertae sedis</taxon>
        <taxon>Mucoromycota</taxon>
        <taxon>Glomeromycotina</taxon>
        <taxon>Glomeromycetes</taxon>
        <taxon>Glomerales</taxon>
        <taxon>Glomeraceae</taxon>
        <taxon>Glomus</taxon>
    </lineage>
</organism>
<dbReference type="Proteomes" id="UP000265703">
    <property type="component" value="Unassembled WGS sequence"/>
</dbReference>
<accession>A0A397SBD5</accession>
<feature type="compositionally biased region" description="Basic residues" evidence="1">
    <location>
        <begin position="239"/>
        <end position="250"/>
    </location>
</feature>
<evidence type="ECO:0000313" key="3">
    <source>
        <dbReference type="EMBL" id="RIA82802.1"/>
    </source>
</evidence>